<dbReference type="Proteomes" id="UP001295423">
    <property type="component" value="Unassembled WGS sequence"/>
</dbReference>
<name>A0AAD2FGB0_9STRA</name>
<gene>
    <name evidence="1" type="ORF">CYCCA115_LOCUS6084</name>
</gene>
<evidence type="ECO:0000313" key="2">
    <source>
        <dbReference type="Proteomes" id="UP001295423"/>
    </source>
</evidence>
<reference evidence="1" key="1">
    <citation type="submission" date="2023-08" db="EMBL/GenBank/DDBJ databases">
        <authorList>
            <person name="Audoor S."/>
            <person name="Bilcke G."/>
        </authorList>
    </citation>
    <scope>NUCLEOTIDE SEQUENCE</scope>
</reference>
<dbReference type="AlphaFoldDB" id="A0AAD2FGB0"/>
<sequence length="287" mass="31990">MDGGSSSSEGSSIMSDNNKMQFCQLVAGTPGLVMGAILDETTKVAAEQETNQLLETQQEICNIFDETKSALNHFNDFLCIDWGRLRPGEPVPLEKDLHQYVQLEELTVELFGRYATYLVECNNKTEEKRGNVVPISLNSAIGYFSAVKVAYLEQPVIRNATTLPSVFWRETWSNLNCRMTNRVVERHKTTGTPLVSPKAAATTDDWKALACVCVWNGSQKLLEFWAVFVALVHMAAQVNEVAFLQFPDAKTTLVNGGGNTKNRVGLFSKCEQLQARKWSRDAHISPH</sequence>
<organism evidence="1 2">
    <name type="scientific">Cylindrotheca closterium</name>
    <dbReference type="NCBI Taxonomy" id="2856"/>
    <lineage>
        <taxon>Eukaryota</taxon>
        <taxon>Sar</taxon>
        <taxon>Stramenopiles</taxon>
        <taxon>Ochrophyta</taxon>
        <taxon>Bacillariophyta</taxon>
        <taxon>Bacillariophyceae</taxon>
        <taxon>Bacillariophycidae</taxon>
        <taxon>Bacillariales</taxon>
        <taxon>Bacillariaceae</taxon>
        <taxon>Cylindrotheca</taxon>
    </lineage>
</organism>
<dbReference type="EMBL" id="CAKOGP040000703">
    <property type="protein sequence ID" value="CAJ1938334.1"/>
    <property type="molecule type" value="Genomic_DNA"/>
</dbReference>
<accession>A0AAD2FGB0</accession>
<protein>
    <submittedName>
        <fullName evidence="1">Uncharacterized protein</fullName>
    </submittedName>
</protein>
<evidence type="ECO:0000313" key="1">
    <source>
        <dbReference type="EMBL" id="CAJ1938334.1"/>
    </source>
</evidence>
<keyword evidence="2" id="KW-1185">Reference proteome</keyword>
<comment type="caution">
    <text evidence="1">The sequence shown here is derived from an EMBL/GenBank/DDBJ whole genome shotgun (WGS) entry which is preliminary data.</text>
</comment>
<proteinExistence type="predicted"/>